<gene>
    <name evidence="1" type="ORF">JSE7799_01680</name>
</gene>
<dbReference type="AlphaFoldDB" id="A0A0M7B9A6"/>
<proteinExistence type="predicted"/>
<dbReference type="EMBL" id="CYPR01000102">
    <property type="protein sequence ID" value="CUH38961.1"/>
    <property type="molecule type" value="Genomic_DNA"/>
</dbReference>
<organism evidence="1 2">
    <name type="scientific">Jannaschia seosinensis</name>
    <dbReference type="NCBI Taxonomy" id="313367"/>
    <lineage>
        <taxon>Bacteria</taxon>
        <taxon>Pseudomonadati</taxon>
        <taxon>Pseudomonadota</taxon>
        <taxon>Alphaproteobacteria</taxon>
        <taxon>Rhodobacterales</taxon>
        <taxon>Roseobacteraceae</taxon>
        <taxon>Jannaschia</taxon>
    </lineage>
</organism>
<dbReference type="SUPFAM" id="SSF52540">
    <property type="entry name" value="P-loop containing nucleoside triphosphate hydrolases"/>
    <property type="match status" value="1"/>
</dbReference>
<evidence type="ECO:0000313" key="1">
    <source>
        <dbReference type="EMBL" id="CUH38961.1"/>
    </source>
</evidence>
<dbReference type="InterPro" id="IPR027417">
    <property type="entry name" value="P-loop_NTPase"/>
</dbReference>
<keyword evidence="2" id="KW-1185">Reference proteome</keyword>
<accession>A0A0M7B9A6</accession>
<name>A0A0M7B9A6_9RHOB</name>
<dbReference type="Proteomes" id="UP000049455">
    <property type="component" value="Unassembled WGS sequence"/>
</dbReference>
<sequence length="44" mass="5095">MPEKQEEAEIVLRLDGITKRFEPVTANDHVSLTLRRGEVVALFW</sequence>
<reference evidence="1 2" key="1">
    <citation type="submission" date="2015-09" db="EMBL/GenBank/DDBJ databases">
        <authorList>
            <person name="Jackson K.R."/>
            <person name="Lunt B.L."/>
            <person name="Fisher J.N.B."/>
            <person name="Gardner A.V."/>
            <person name="Bailey M.E."/>
            <person name="Deus L.M."/>
            <person name="Earl A.S."/>
            <person name="Gibby P.D."/>
            <person name="Hartmann K.A."/>
            <person name="Liu J.E."/>
            <person name="Manci A.M."/>
            <person name="Nielsen D.A."/>
            <person name="Solomon M.B."/>
            <person name="Breakwell D.P."/>
            <person name="Burnett S.H."/>
            <person name="Grose J.H."/>
        </authorList>
    </citation>
    <scope>NUCLEOTIDE SEQUENCE [LARGE SCALE GENOMIC DNA]</scope>
    <source>
        <strain evidence="1 2">CECT 7799</strain>
    </source>
</reference>
<dbReference type="STRING" id="313367.JSE7799_01680"/>
<protein>
    <submittedName>
        <fullName evidence="1">Uncharacterized protein</fullName>
    </submittedName>
</protein>
<evidence type="ECO:0000313" key="2">
    <source>
        <dbReference type="Proteomes" id="UP000049455"/>
    </source>
</evidence>